<dbReference type="Proteomes" id="UP000276568">
    <property type="component" value="Unassembled WGS sequence"/>
</dbReference>
<accession>A0A3N0HZ66</accession>
<keyword evidence="2" id="KW-1185">Reference proteome</keyword>
<evidence type="ECO:0000313" key="1">
    <source>
        <dbReference type="EMBL" id="RNM29626.1"/>
    </source>
</evidence>
<gene>
    <name evidence="1" type="ORF">EDX97_08285</name>
</gene>
<reference evidence="1 2" key="1">
    <citation type="submission" date="2018-11" db="EMBL/GenBank/DDBJ databases">
        <title>Clostridium sp. nov., a member of the family Erysipelotrichaceae isolated from pig faeces.</title>
        <authorList>
            <person name="Chang Y.-H."/>
        </authorList>
    </citation>
    <scope>NUCLEOTIDE SEQUENCE [LARGE SCALE GENOMIC DNA]</scope>
    <source>
        <strain evidence="1 2">YH-panp20</strain>
    </source>
</reference>
<name>A0A3N0HZ66_9FIRM</name>
<dbReference type="AlphaFoldDB" id="A0A3N0HZ66"/>
<organism evidence="1 2">
    <name type="scientific">Absicoccus porci</name>
    <dbReference type="NCBI Taxonomy" id="2486576"/>
    <lineage>
        <taxon>Bacteria</taxon>
        <taxon>Bacillati</taxon>
        <taxon>Bacillota</taxon>
        <taxon>Erysipelotrichia</taxon>
        <taxon>Erysipelotrichales</taxon>
        <taxon>Erysipelotrichaceae</taxon>
        <taxon>Absicoccus</taxon>
    </lineage>
</organism>
<dbReference type="InterPro" id="IPR021352">
    <property type="entry name" value="DUF2971"/>
</dbReference>
<dbReference type="OrthoDB" id="3034312at2"/>
<evidence type="ECO:0000313" key="2">
    <source>
        <dbReference type="Proteomes" id="UP000276568"/>
    </source>
</evidence>
<sequence>MIYPFFDYNEYMELRIKHIPKKDNLYHYTKCSSLKSILATKILYATKSSFLNDTNEMDYITHVTKEVIEELADSGLQELLLSEVVNTIEESKRHDTFVCSFSTDKDSITLWSEFGDNTGYNVAFRADELLTQIRKKKEIFYHGHVIYSREVQKHLIEELFEDVKKEDDFTLLKRKLNTYALFFKQEEFAAEKEYRIVFRNPHKQKILFREKVGFLLPYIEIQLDTLPIDCVTVAPKNHVDLAKKGMTQYLESLGYDVDVNLSKLKLRY</sequence>
<dbReference type="Pfam" id="PF11185">
    <property type="entry name" value="DUF2971"/>
    <property type="match status" value="1"/>
</dbReference>
<protein>
    <submittedName>
        <fullName evidence="1">DUF2971 domain-containing protein</fullName>
    </submittedName>
</protein>
<comment type="caution">
    <text evidence="1">The sequence shown here is derived from an EMBL/GenBank/DDBJ whole genome shotgun (WGS) entry which is preliminary data.</text>
</comment>
<proteinExistence type="predicted"/>
<dbReference type="EMBL" id="RJQC01000003">
    <property type="protein sequence ID" value="RNM29626.1"/>
    <property type="molecule type" value="Genomic_DNA"/>
</dbReference>